<evidence type="ECO:0000259" key="1">
    <source>
        <dbReference type="PROSITE" id="PS50056"/>
    </source>
</evidence>
<evidence type="ECO:0000313" key="2">
    <source>
        <dbReference type="EMBL" id="GAP93377.2"/>
    </source>
</evidence>
<dbReference type="AlphaFoldDB" id="A0A1W2TXD5"/>
<sequence length="279" mass="30956">MSEKEMKPPFISVPGVLNFRDIGGYPIASQSGREVRRGAVYRSAEPSKITEAGCERIKGLGIATVYDLRSEQEMANGGQGSPFHARTGAETVLAPVFRRTDYSPEAVALRFRTYRAHPEGFAKAYSAILGAAVHPENDARPYARIMEHLAMTTDPQPILIHCQAGKDRTAIICALILSLCGVDDDVVAGEYSLSDVGLRSCHEQLVAKLLEKEEFREDPESARQMILTPRENMLLFLRELRREHASVEQGVINMKLLTAEGIERLKSNMIVDVTDQMIK</sequence>
<proteinExistence type="predicted"/>
<dbReference type="Gene3D" id="3.90.190.10">
    <property type="entry name" value="Protein tyrosine phosphatase superfamily"/>
    <property type="match status" value="1"/>
</dbReference>
<dbReference type="GO" id="GO:0004721">
    <property type="term" value="F:phosphoprotein phosphatase activity"/>
    <property type="evidence" value="ECO:0007669"/>
    <property type="project" value="InterPro"/>
</dbReference>
<dbReference type="InterPro" id="IPR016130">
    <property type="entry name" value="Tyr_Pase_AS"/>
</dbReference>
<dbReference type="Proteomes" id="UP000054516">
    <property type="component" value="Unassembled WGS sequence"/>
</dbReference>
<dbReference type="InterPro" id="IPR000387">
    <property type="entry name" value="Tyr_Pase_dom"/>
</dbReference>
<keyword evidence="2" id="KW-0378">Hydrolase</keyword>
<dbReference type="EMBL" id="DF977571">
    <property type="protein sequence ID" value="GAP93377.2"/>
    <property type="molecule type" value="Genomic_DNA"/>
</dbReference>
<dbReference type="OrthoDB" id="449382at2759"/>
<dbReference type="PROSITE" id="PS00383">
    <property type="entry name" value="TYR_PHOSPHATASE_1"/>
    <property type="match status" value="1"/>
</dbReference>
<dbReference type="PROSITE" id="PS50056">
    <property type="entry name" value="TYR_PHOSPHATASE_2"/>
    <property type="match status" value="1"/>
</dbReference>
<dbReference type="PANTHER" id="PTHR31126">
    <property type="entry name" value="TYROSINE-PROTEIN PHOSPHATASE"/>
    <property type="match status" value="1"/>
</dbReference>
<organism evidence="2">
    <name type="scientific">Rosellinia necatrix</name>
    <name type="common">White root-rot fungus</name>
    <dbReference type="NCBI Taxonomy" id="77044"/>
    <lineage>
        <taxon>Eukaryota</taxon>
        <taxon>Fungi</taxon>
        <taxon>Dikarya</taxon>
        <taxon>Ascomycota</taxon>
        <taxon>Pezizomycotina</taxon>
        <taxon>Sordariomycetes</taxon>
        <taxon>Xylariomycetidae</taxon>
        <taxon>Xylariales</taxon>
        <taxon>Xylariaceae</taxon>
        <taxon>Rosellinia</taxon>
    </lineage>
</organism>
<protein>
    <submittedName>
        <fullName evidence="2">Putative tyrosine phosphatase</fullName>
        <ecNumber evidence="2">3.1.3.41</ecNumber>
    </submittedName>
</protein>
<evidence type="ECO:0000313" key="3">
    <source>
        <dbReference type="Proteomes" id="UP000054516"/>
    </source>
</evidence>
<accession>A0A1W2TXD5</accession>
<feature type="domain" description="Tyrosine specific protein phosphatases" evidence="1">
    <location>
        <begin position="140"/>
        <end position="177"/>
    </location>
</feature>
<dbReference type="Pfam" id="PF13350">
    <property type="entry name" value="Y_phosphatase3"/>
    <property type="match status" value="1"/>
</dbReference>
<dbReference type="EC" id="3.1.3.41" evidence="2"/>
<dbReference type="SUPFAM" id="SSF52799">
    <property type="entry name" value="(Phosphotyrosine protein) phosphatases II"/>
    <property type="match status" value="1"/>
</dbReference>
<keyword evidence="3" id="KW-1185">Reference proteome</keyword>
<dbReference type="InterPro" id="IPR029021">
    <property type="entry name" value="Prot-tyrosine_phosphatase-like"/>
</dbReference>
<dbReference type="STRING" id="77044.A0A1W2TXD5"/>
<reference evidence="2" key="1">
    <citation type="submission" date="2016-03" db="EMBL/GenBank/DDBJ databases">
        <title>Draft genome sequence of Rosellinia necatrix.</title>
        <authorList>
            <person name="Kanematsu S."/>
        </authorList>
    </citation>
    <scope>NUCLEOTIDE SEQUENCE [LARGE SCALE GENOMIC DNA]</scope>
    <source>
        <strain evidence="2">W97</strain>
    </source>
</reference>
<dbReference type="InterPro" id="IPR026893">
    <property type="entry name" value="Tyr/Ser_Pase_IphP-type"/>
</dbReference>
<gene>
    <name evidence="2" type="ORF">SAMD00023353_12600090</name>
</gene>
<dbReference type="PANTHER" id="PTHR31126:SF1">
    <property type="entry name" value="TYROSINE SPECIFIC PROTEIN PHOSPHATASES DOMAIN-CONTAINING PROTEIN"/>
    <property type="match status" value="1"/>
</dbReference>
<dbReference type="OMA" id="PLLFHCF"/>
<name>A0A1W2TXD5_ROSNE</name>